<dbReference type="SMART" id="SM00473">
    <property type="entry name" value="PAN_AP"/>
    <property type="match status" value="5"/>
</dbReference>
<dbReference type="OrthoDB" id="5418055at2759"/>
<feature type="compositionally biased region" description="Pro residues" evidence="1">
    <location>
        <begin position="601"/>
        <end position="618"/>
    </location>
</feature>
<dbReference type="InterPro" id="IPR052774">
    <property type="entry name" value="Celegans_DevNeuronal_Protein"/>
</dbReference>
<dbReference type="CDD" id="cd01099">
    <property type="entry name" value="PAN_AP_HGF"/>
    <property type="match status" value="3"/>
</dbReference>
<name>A0A2S2R1U8_9HEMI</name>
<organism evidence="4">
    <name type="scientific">Sipha flava</name>
    <name type="common">yellow sugarcane aphid</name>
    <dbReference type="NCBI Taxonomy" id="143950"/>
    <lineage>
        <taxon>Eukaryota</taxon>
        <taxon>Metazoa</taxon>
        <taxon>Ecdysozoa</taxon>
        <taxon>Arthropoda</taxon>
        <taxon>Hexapoda</taxon>
        <taxon>Insecta</taxon>
        <taxon>Pterygota</taxon>
        <taxon>Neoptera</taxon>
        <taxon>Paraneoptera</taxon>
        <taxon>Hemiptera</taxon>
        <taxon>Sternorrhyncha</taxon>
        <taxon>Aphidomorpha</taxon>
        <taxon>Aphidoidea</taxon>
        <taxon>Aphididae</taxon>
        <taxon>Sipha</taxon>
    </lineage>
</organism>
<dbReference type="PANTHER" id="PTHR47327">
    <property type="entry name" value="FI18240P1-RELATED"/>
    <property type="match status" value="1"/>
</dbReference>
<feature type="signal peptide" evidence="2">
    <location>
        <begin position="1"/>
        <end position="19"/>
    </location>
</feature>
<dbReference type="PROSITE" id="PS50948">
    <property type="entry name" value="PAN"/>
    <property type="match status" value="4"/>
</dbReference>
<proteinExistence type="predicted"/>
<dbReference type="InterPro" id="IPR003609">
    <property type="entry name" value="Pan_app"/>
</dbReference>
<dbReference type="GO" id="GO:0009653">
    <property type="term" value="P:anatomical structure morphogenesis"/>
    <property type="evidence" value="ECO:0007669"/>
    <property type="project" value="TreeGrafter"/>
</dbReference>
<feature type="domain" description="Apple" evidence="3">
    <location>
        <begin position="304"/>
        <end position="388"/>
    </location>
</feature>
<evidence type="ECO:0000256" key="1">
    <source>
        <dbReference type="SAM" id="MobiDB-lite"/>
    </source>
</evidence>
<protein>
    <recommendedName>
        <fullName evidence="3">Apple domain-containing protein</fullName>
    </recommendedName>
</protein>
<dbReference type="Gene3D" id="3.50.4.10">
    <property type="entry name" value="Hepatocyte Growth Factor"/>
    <property type="match status" value="3"/>
</dbReference>
<dbReference type="PANTHER" id="PTHR47327:SF13">
    <property type="entry name" value="APPLE DOMAIN-CONTAINING PROTEIN"/>
    <property type="match status" value="1"/>
</dbReference>
<feature type="compositionally biased region" description="Low complexity" evidence="1">
    <location>
        <begin position="907"/>
        <end position="919"/>
    </location>
</feature>
<feature type="domain" description="Apple" evidence="3">
    <location>
        <begin position="404"/>
        <end position="491"/>
    </location>
</feature>
<accession>A0A2S2R1U8</accession>
<reference evidence="4" key="1">
    <citation type="submission" date="2018-04" db="EMBL/GenBank/DDBJ databases">
        <title>Transcriptome assembly of Sipha flava.</title>
        <authorList>
            <person name="Scully E.D."/>
            <person name="Geib S.M."/>
            <person name="Palmer N.A."/>
            <person name="Koch K."/>
            <person name="Bradshaw J."/>
            <person name="Heng-Moss T."/>
            <person name="Sarath G."/>
        </authorList>
    </citation>
    <scope>NUCLEOTIDE SEQUENCE</scope>
</reference>
<gene>
    <name evidence="4" type="ORF">g.89610</name>
</gene>
<feature type="compositionally biased region" description="Pro residues" evidence="1">
    <location>
        <begin position="559"/>
        <end position="593"/>
    </location>
</feature>
<dbReference type="SUPFAM" id="SSF57414">
    <property type="entry name" value="Hairpin loop containing domain-like"/>
    <property type="match status" value="1"/>
</dbReference>
<feature type="domain" description="Apple" evidence="3">
    <location>
        <begin position="107"/>
        <end position="198"/>
    </location>
</feature>
<feature type="region of interest" description="Disordered" evidence="1">
    <location>
        <begin position="900"/>
        <end position="961"/>
    </location>
</feature>
<dbReference type="AlphaFoldDB" id="A0A2S2R1U8"/>
<evidence type="ECO:0000259" key="3">
    <source>
        <dbReference type="PROSITE" id="PS50948"/>
    </source>
</evidence>
<dbReference type="EMBL" id="GGMS01014700">
    <property type="protein sequence ID" value="MBY83903.1"/>
    <property type="molecule type" value="Transcribed_RNA"/>
</dbReference>
<dbReference type="PRINTS" id="PR01217">
    <property type="entry name" value="PRICHEXTENSN"/>
</dbReference>
<evidence type="ECO:0000256" key="2">
    <source>
        <dbReference type="SAM" id="SignalP"/>
    </source>
</evidence>
<evidence type="ECO:0000313" key="4">
    <source>
        <dbReference type="EMBL" id="MBY83903.1"/>
    </source>
</evidence>
<feature type="chain" id="PRO_5015626921" description="Apple domain-containing protein" evidence="2">
    <location>
        <begin position="20"/>
        <end position="1062"/>
    </location>
</feature>
<feature type="region of interest" description="Disordered" evidence="1">
    <location>
        <begin position="537"/>
        <end position="618"/>
    </location>
</feature>
<sequence length="1062" mass="118544">MHALRVALSLFHVLAAASAGSFLKLGINDCFERVSIGKRLNSSDVTKTIYTTNIKQCSNECERIVCNAYSYGLSGNGNGTCLLGLNLPKSELYDDPDYDLFMKILQCRDRTMCFMKLVGGRRLVDKYIQRILPVESKGDCELYCEYEKEFRCEGFNFRYDMKLDSYSSCQLTSVPSAKLDLSLDFQSDLDYDFFEKNVNASPTCRYLELTNPYGQRRNWGIAGNQEDLWQDLGPLWYQRNEIAYGADKVYYDTGLQPKPGVPEYDGASLTRPNDNPYNNFQLLYNGIQPSLSVPDRQPLSPNECFIKARTGHHLQRENIIKSTNAQSLYGCETICANEQTFTCNIFSYRYSYTSSMDNCHLGDKMLRQLDIFQDLVPDRDCDVFVRNELSQPGCQPARNWDTDCFERIRSGLTLERTIVKFSVQADNLHECELICLHVKHFTCRVFSFRRGPSVIGKWSDNCYLTDYPVTDMDPTKHFVDDSSCDVYNRGSFGRGCELDKIPPSSGWPLVPGQDKIPPSSGWPLVPGQDLTPTVLTTYRPQYGVPPPLSPGPSLYGPKYGPPPSPPVNFYPSGSPSPSPPVQPYPNGLPPSMPPVKFYPSGPTPSPLPSPSPSPLPPQYFPTAPPPTLQPPTIYIPVKPTVFIDTSTRPTGTFVPSQPPTTFFHIPGEYTPVSAKPVNRDPIPGGGFYPYGKHPNQIPTVYGTTGKKMCYINFGNTARLLPSAIKKSMNVESEYKCKMECNEARENHQFRCSTLSYFEGYCELSDIEMANLKPNQDFTLDQQFLLFAWDFSEVHCFGSPAAKFPPTSIFPAGKEWTWMRFTVNGQPCKSGSYCTQNNDVGVWSCPIDQGDWGYCCRPDHKCGYSEGISYPWCHVGVSVEQWRPCSDKYYPTKDGPAQTWPVTYIHNTGPPATSPTGAPYPFSPPTPGSFYPSIPPTAGSNYPSGSPPLPNNDSGGGGNVTKTTTEHIQTLIDQFLSIFKSSSPTETTTSHAMLHEKTPSASTSQHVVNGNVDSLPGFQVVDVTDKPQTVGREVVSIPAAPANRLYSYGNRFIRRKPFIYLVQ</sequence>
<keyword evidence="2" id="KW-0732">Signal</keyword>
<feature type="domain" description="Apple" evidence="3">
    <location>
        <begin position="30"/>
        <end position="105"/>
    </location>
</feature>